<protein>
    <submittedName>
        <fullName evidence="2">Uncharacterized protein</fullName>
    </submittedName>
</protein>
<keyword evidence="3" id="KW-1185">Reference proteome</keyword>
<evidence type="ECO:0000313" key="3">
    <source>
        <dbReference type="Proteomes" id="UP000249616"/>
    </source>
</evidence>
<organism evidence="2 3">
    <name type="scientific">Streptomyces cadmiisoli</name>
    <dbReference type="NCBI Taxonomy" id="2184053"/>
    <lineage>
        <taxon>Bacteria</taxon>
        <taxon>Bacillati</taxon>
        <taxon>Actinomycetota</taxon>
        <taxon>Actinomycetes</taxon>
        <taxon>Kitasatosporales</taxon>
        <taxon>Streptomycetaceae</taxon>
        <taxon>Streptomyces</taxon>
        <taxon>Streptomyces aurantiacus group</taxon>
    </lineage>
</organism>
<evidence type="ECO:0000256" key="1">
    <source>
        <dbReference type="SAM" id="MobiDB-lite"/>
    </source>
</evidence>
<dbReference type="EMBL" id="CP030073">
    <property type="protein sequence ID" value="AWW42494.1"/>
    <property type="molecule type" value="Genomic_DNA"/>
</dbReference>
<name>A0A2Z4JBG8_9ACTN</name>
<reference evidence="2 3" key="1">
    <citation type="journal article" date="2019" name="Int. J. Syst. Evol. Microbiol.">
        <title>Streptomyces cadmiisoli sp. nov., a novel actinomycete isolated from cadmium-contaminated soil.</title>
        <authorList>
            <person name="Li K."/>
            <person name="Tang X."/>
            <person name="Zhao J."/>
            <person name="Guo Y."/>
            <person name="Tang Y."/>
            <person name="Gao J."/>
        </authorList>
    </citation>
    <scope>NUCLEOTIDE SEQUENCE [LARGE SCALE GENOMIC DNA]</scope>
    <source>
        <strain evidence="2 3">ZFG47</strain>
    </source>
</reference>
<gene>
    <name evidence="2" type="ORF">DN051_16260</name>
</gene>
<dbReference type="AlphaFoldDB" id="A0A2Z4JBG8"/>
<evidence type="ECO:0000313" key="2">
    <source>
        <dbReference type="EMBL" id="AWW42494.1"/>
    </source>
</evidence>
<sequence>MWAAVVAAAAVVGVTVALVLVQVNRGDADDGPGRSAEPQAGGSVSPSVSSDTYLSATPEAEPSPSVSPSPTGPELPVGYAPFVDPQGFRIALPIGWTRQTVASEYGMDVVNFRSPTGEQRLQVFEVAEASPQESFDLFLSPQTAKAPGFDRLALDDLAGDVTGARLEYLADSIRGEPDVGTWHVVDVRFVAADGARYAIAAYGRDDDGRDDEFELAGTGLDWFCPSTVTCDTAM</sequence>
<dbReference type="KEGG" id="scad:DN051_16260"/>
<feature type="region of interest" description="Disordered" evidence="1">
    <location>
        <begin position="27"/>
        <end position="73"/>
    </location>
</feature>
<feature type="compositionally biased region" description="Polar residues" evidence="1">
    <location>
        <begin position="42"/>
        <end position="54"/>
    </location>
</feature>
<proteinExistence type="predicted"/>
<feature type="compositionally biased region" description="Low complexity" evidence="1">
    <location>
        <begin position="55"/>
        <end position="64"/>
    </location>
</feature>
<dbReference type="Proteomes" id="UP000249616">
    <property type="component" value="Chromosome"/>
</dbReference>
<accession>A0A2Z4JBG8</accession>